<dbReference type="GO" id="GO:0030018">
    <property type="term" value="C:Z disc"/>
    <property type="evidence" value="ECO:0007669"/>
    <property type="project" value="TreeGrafter"/>
</dbReference>
<dbReference type="GO" id="GO:0005219">
    <property type="term" value="F:ryanodine-sensitive calcium-release channel activity"/>
    <property type="evidence" value="ECO:0007669"/>
    <property type="project" value="TreeGrafter"/>
</dbReference>
<gene>
    <name evidence="2" type="ORF">AB205_0175790</name>
</gene>
<dbReference type="GO" id="GO:0042383">
    <property type="term" value="C:sarcolemma"/>
    <property type="evidence" value="ECO:0007669"/>
    <property type="project" value="TreeGrafter"/>
</dbReference>
<dbReference type="OrthoDB" id="258495at2759"/>
<dbReference type="PANTHER" id="PTHR46399">
    <property type="entry name" value="B30.2/SPRY DOMAIN-CONTAINING PROTEIN"/>
    <property type="match status" value="1"/>
</dbReference>
<dbReference type="AlphaFoldDB" id="A0A2G9SAK1"/>
<evidence type="ECO:0000256" key="1">
    <source>
        <dbReference type="SAM" id="MobiDB-lite"/>
    </source>
</evidence>
<dbReference type="GO" id="GO:0014808">
    <property type="term" value="P:release of sequestered calcium ion into cytosol by sarcoplasmic reticulum"/>
    <property type="evidence" value="ECO:0007669"/>
    <property type="project" value="TreeGrafter"/>
</dbReference>
<keyword evidence="3" id="KW-1185">Reference proteome</keyword>
<dbReference type="Gene3D" id="1.25.10.30">
    <property type="entry name" value="IP3 receptor type 1 binding core, RIH domain"/>
    <property type="match status" value="1"/>
</dbReference>
<dbReference type="Gene3D" id="2.80.10.50">
    <property type="match status" value="1"/>
</dbReference>
<dbReference type="GO" id="GO:0034704">
    <property type="term" value="C:calcium channel complex"/>
    <property type="evidence" value="ECO:0007669"/>
    <property type="project" value="TreeGrafter"/>
</dbReference>
<organism evidence="2 3">
    <name type="scientific">Aquarana catesbeiana</name>
    <name type="common">American bullfrog</name>
    <name type="synonym">Rana catesbeiana</name>
    <dbReference type="NCBI Taxonomy" id="8400"/>
    <lineage>
        <taxon>Eukaryota</taxon>
        <taxon>Metazoa</taxon>
        <taxon>Chordata</taxon>
        <taxon>Craniata</taxon>
        <taxon>Vertebrata</taxon>
        <taxon>Euteleostomi</taxon>
        <taxon>Amphibia</taxon>
        <taxon>Batrachia</taxon>
        <taxon>Anura</taxon>
        <taxon>Neobatrachia</taxon>
        <taxon>Ranoidea</taxon>
        <taxon>Ranidae</taxon>
        <taxon>Aquarana</taxon>
    </lineage>
</organism>
<dbReference type="EMBL" id="KV925291">
    <property type="protein sequence ID" value="PIO37085.1"/>
    <property type="molecule type" value="Genomic_DNA"/>
</dbReference>
<evidence type="ECO:0000313" key="2">
    <source>
        <dbReference type="EMBL" id="PIO37085.1"/>
    </source>
</evidence>
<sequence>MLDIGADRSVRCSIGGGSLAEEEEHQTKKTGKRRRTEEEAGEEEDWRKKKKTGGRRRRPEEEAGEARRRRKKTFLIKDFRQFCFFTFGCQPGSPLTADDLSVVKDAAAGFPTPSLATSYIQHKKNTYRGKNVAILHQEGHMDDGVTLQKCQHEESQAARIIRNTTGLFSQFIRILD</sequence>
<feature type="compositionally biased region" description="Basic residues" evidence="1">
    <location>
        <begin position="48"/>
        <end position="57"/>
    </location>
</feature>
<proteinExistence type="predicted"/>
<reference evidence="3" key="1">
    <citation type="journal article" date="2017" name="Nat. Commun.">
        <title>The North American bullfrog draft genome provides insight into hormonal regulation of long noncoding RNA.</title>
        <authorList>
            <person name="Hammond S.A."/>
            <person name="Warren R.L."/>
            <person name="Vandervalk B.P."/>
            <person name="Kucuk E."/>
            <person name="Khan H."/>
            <person name="Gibb E.A."/>
            <person name="Pandoh P."/>
            <person name="Kirk H."/>
            <person name="Zhao Y."/>
            <person name="Jones M."/>
            <person name="Mungall A.J."/>
            <person name="Coope R."/>
            <person name="Pleasance S."/>
            <person name="Moore R.A."/>
            <person name="Holt R.A."/>
            <person name="Round J.M."/>
            <person name="Ohora S."/>
            <person name="Walle B.V."/>
            <person name="Veldhoen N."/>
            <person name="Helbing C.C."/>
            <person name="Birol I."/>
        </authorList>
    </citation>
    <scope>NUCLEOTIDE SEQUENCE [LARGE SCALE GENOMIC DNA]</scope>
</reference>
<protein>
    <submittedName>
        <fullName evidence="2">Uncharacterized protein</fullName>
    </submittedName>
</protein>
<dbReference type="PANTHER" id="PTHR46399:SF9">
    <property type="entry name" value="RYANODINE RECEPTOR 3"/>
    <property type="match status" value="1"/>
</dbReference>
<dbReference type="GO" id="GO:0005790">
    <property type="term" value="C:smooth endoplasmic reticulum"/>
    <property type="evidence" value="ECO:0007669"/>
    <property type="project" value="TreeGrafter"/>
</dbReference>
<dbReference type="Proteomes" id="UP000228934">
    <property type="component" value="Unassembled WGS sequence"/>
</dbReference>
<accession>A0A2G9SAK1</accession>
<evidence type="ECO:0000313" key="3">
    <source>
        <dbReference type="Proteomes" id="UP000228934"/>
    </source>
</evidence>
<name>A0A2G9SAK1_AQUCT</name>
<dbReference type="GO" id="GO:0006941">
    <property type="term" value="P:striated muscle contraction"/>
    <property type="evidence" value="ECO:0007669"/>
    <property type="project" value="TreeGrafter"/>
</dbReference>
<dbReference type="GO" id="GO:0033017">
    <property type="term" value="C:sarcoplasmic reticulum membrane"/>
    <property type="evidence" value="ECO:0007669"/>
    <property type="project" value="TreeGrafter"/>
</dbReference>
<feature type="region of interest" description="Disordered" evidence="1">
    <location>
        <begin position="1"/>
        <end position="69"/>
    </location>
</feature>
<dbReference type="InterPro" id="IPR015925">
    <property type="entry name" value="Ryanodine_IP3_receptor"/>
</dbReference>
<feature type="compositionally biased region" description="Basic and acidic residues" evidence="1">
    <location>
        <begin position="1"/>
        <end position="10"/>
    </location>
</feature>